<dbReference type="CDD" id="cd00165">
    <property type="entry name" value="S4"/>
    <property type="match status" value="1"/>
</dbReference>
<dbReference type="PROSITE" id="PS01149">
    <property type="entry name" value="PSI_RSU"/>
    <property type="match status" value="1"/>
</dbReference>
<dbReference type="CDD" id="cd02553">
    <property type="entry name" value="PseudoU_synth_RsuA"/>
    <property type="match status" value="1"/>
</dbReference>
<dbReference type="GO" id="GO:0005829">
    <property type="term" value="C:cytosol"/>
    <property type="evidence" value="ECO:0007669"/>
    <property type="project" value="UniProtKB-ARBA"/>
</dbReference>
<feature type="transmembrane region" description="Helical" evidence="6">
    <location>
        <begin position="21"/>
        <end position="50"/>
    </location>
</feature>
<keyword evidence="9" id="KW-1185">Reference proteome</keyword>
<dbReference type="PANTHER" id="PTHR47683:SF4">
    <property type="entry name" value="PSEUDOURIDINE SYNTHASE"/>
    <property type="match status" value="1"/>
</dbReference>
<evidence type="ECO:0000256" key="2">
    <source>
        <dbReference type="ARBA" id="ARBA00022884"/>
    </source>
</evidence>
<comment type="caution">
    <text evidence="8">The sequence shown here is derived from an EMBL/GenBank/DDBJ whole genome shotgun (WGS) entry which is preliminary data.</text>
</comment>
<name>A0AAE3IGH5_9FIRM</name>
<dbReference type="InterPro" id="IPR036986">
    <property type="entry name" value="S4_RNA-bd_sf"/>
</dbReference>
<dbReference type="InterPro" id="IPR020094">
    <property type="entry name" value="TruA/RsuA/RluB/E/F_N"/>
</dbReference>
<evidence type="ECO:0000259" key="7">
    <source>
        <dbReference type="SMART" id="SM00363"/>
    </source>
</evidence>
<dbReference type="NCBIfam" id="TIGR00093">
    <property type="entry name" value="pseudouridine synthase"/>
    <property type="match status" value="1"/>
</dbReference>
<accession>A0AAE3IGH5</accession>
<dbReference type="Proteomes" id="UP001208131">
    <property type="component" value="Unassembled WGS sequence"/>
</dbReference>
<dbReference type="Pfam" id="PF00849">
    <property type="entry name" value="PseudoU_synth_2"/>
    <property type="match status" value="1"/>
</dbReference>
<dbReference type="RefSeq" id="WP_243271196.1">
    <property type="nucleotide sequence ID" value="NZ_JAOQJZ010000007.1"/>
</dbReference>
<dbReference type="Gene3D" id="3.30.70.1560">
    <property type="entry name" value="Alpha-L RNA-binding motif"/>
    <property type="match status" value="1"/>
</dbReference>
<dbReference type="GO" id="GO:0003723">
    <property type="term" value="F:RNA binding"/>
    <property type="evidence" value="ECO:0007669"/>
    <property type="project" value="UniProtKB-KW"/>
</dbReference>
<sequence>MNKGKLMLHRSKKPIQIVIKRLWSISAGVCFWSSFFAYLTFGGIVCYNLYKKIVRKAFAMRLDKFVSSQRNDISRSMVRELCRKGQVTVNGKVAKAADAKVSENDIVAVKGVEICYKKFVYIMMNKPQGVVCSTRDGESKTVLELVPSEMFREGLFPAGRLDKDTEGFVLLTDDGALAHRMLSPKTHVPKTYFVRLRDPWQENYVQAFAEGMTIDGGEKCLPAEFSASVNCPDECTVVLHEGKYHQVKRMFEKLGNKVVFLKRIKIGEMPLDPDLPLGSCLEIMHKDVERLLTAKSFKCK</sequence>
<protein>
    <recommendedName>
        <fullName evidence="5">Pseudouridine synthase</fullName>
        <ecNumber evidence="5">5.4.99.-</ecNumber>
    </recommendedName>
</protein>
<dbReference type="InterPro" id="IPR020103">
    <property type="entry name" value="PsdUridine_synth_cat_dom_sf"/>
</dbReference>
<dbReference type="SUPFAM" id="SSF55174">
    <property type="entry name" value="Alpha-L RNA-binding motif"/>
    <property type="match status" value="1"/>
</dbReference>
<dbReference type="InterPro" id="IPR050343">
    <property type="entry name" value="RsuA_PseudoU_synthase"/>
</dbReference>
<dbReference type="InterPro" id="IPR002942">
    <property type="entry name" value="S4_RNA-bd"/>
</dbReference>
<proteinExistence type="inferred from homology"/>
<dbReference type="EMBL" id="JAOQJZ010000007">
    <property type="protein sequence ID" value="MCU6705863.1"/>
    <property type="molecule type" value="Genomic_DNA"/>
</dbReference>
<dbReference type="GO" id="GO:0120159">
    <property type="term" value="F:rRNA pseudouridine synthase activity"/>
    <property type="evidence" value="ECO:0007669"/>
    <property type="project" value="UniProtKB-ARBA"/>
</dbReference>
<dbReference type="GO" id="GO:0000455">
    <property type="term" value="P:enzyme-directed rRNA pseudouridine synthesis"/>
    <property type="evidence" value="ECO:0007669"/>
    <property type="project" value="UniProtKB-ARBA"/>
</dbReference>
<dbReference type="SUPFAM" id="SSF55120">
    <property type="entry name" value="Pseudouridine synthase"/>
    <property type="match status" value="1"/>
</dbReference>
<organism evidence="8 9">
    <name type="scientific">Hominimerdicola aceti</name>
    <dbReference type="NCBI Taxonomy" id="2981726"/>
    <lineage>
        <taxon>Bacteria</taxon>
        <taxon>Bacillati</taxon>
        <taxon>Bacillota</taxon>
        <taxon>Clostridia</taxon>
        <taxon>Eubacteriales</taxon>
        <taxon>Oscillospiraceae</taxon>
        <taxon>Hominimerdicola</taxon>
    </lineage>
</organism>
<feature type="domain" description="RNA-binding S4" evidence="7">
    <location>
        <begin position="60"/>
        <end position="118"/>
    </location>
</feature>
<dbReference type="Pfam" id="PF01479">
    <property type="entry name" value="S4"/>
    <property type="match status" value="1"/>
</dbReference>
<evidence type="ECO:0000256" key="4">
    <source>
        <dbReference type="PROSITE-ProRule" id="PRU00182"/>
    </source>
</evidence>
<dbReference type="InterPro" id="IPR000748">
    <property type="entry name" value="PsdUridine_synth_RsuA/RluB/E/F"/>
</dbReference>
<evidence type="ECO:0000256" key="5">
    <source>
        <dbReference type="RuleBase" id="RU003887"/>
    </source>
</evidence>
<gene>
    <name evidence="8" type="ORF">OCV57_07990</name>
</gene>
<evidence type="ECO:0000256" key="3">
    <source>
        <dbReference type="ARBA" id="ARBA00023235"/>
    </source>
</evidence>
<evidence type="ECO:0000313" key="8">
    <source>
        <dbReference type="EMBL" id="MCU6705863.1"/>
    </source>
</evidence>
<keyword evidence="3 5" id="KW-0413">Isomerase</keyword>
<keyword evidence="6" id="KW-0812">Transmembrane</keyword>
<keyword evidence="2 4" id="KW-0694">RNA-binding</keyword>
<dbReference type="Gene3D" id="3.10.290.10">
    <property type="entry name" value="RNA-binding S4 domain"/>
    <property type="match status" value="1"/>
</dbReference>
<evidence type="ECO:0000256" key="1">
    <source>
        <dbReference type="ARBA" id="ARBA00008348"/>
    </source>
</evidence>
<reference evidence="8 9" key="1">
    <citation type="journal article" date="2021" name="ISME Commun">
        <title>Automated analysis of genomic sequences facilitates high-throughput and comprehensive description of bacteria.</title>
        <authorList>
            <person name="Hitch T.C.A."/>
        </authorList>
    </citation>
    <scope>NUCLEOTIDE SEQUENCE [LARGE SCALE GENOMIC DNA]</scope>
    <source>
        <strain evidence="8 9">Sanger_31</strain>
    </source>
</reference>
<dbReference type="InterPro" id="IPR042092">
    <property type="entry name" value="PsdUridine_s_RsuA/RluB/E/F_cat"/>
</dbReference>
<dbReference type="AlphaFoldDB" id="A0AAE3IGH5"/>
<dbReference type="PANTHER" id="PTHR47683">
    <property type="entry name" value="PSEUDOURIDINE SYNTHASE FAMILY PROTEIN-RELATED"/>
    <property type="match status" value="1"/>
</dbReference>
<dbReference type="InterPro" id="IPR006145">
    <property type="entry name" value="PsdUridine_synth_RsuA/RluA"/>
</dbReference>
<evidence type="ECO:0000313" key="9">
    <source>
        <dbReference type="Proteomes" id="UP001208131"/>
    </source>
</evidence>
<comment type="similarity">
    <text evidence="1 5">Belongs to the pseudouridine synthase RsuA family.</text>
</comment>
<keyword evidence="6" id="KW-1133">Transmembrane helix</keyword>
<keyword evidence="6" id="KW-0472">Membrane</keyword>
<dbReference type="EC" id="5.4.99.-" evidence="5"/>
<dbReference type="SMART" id="SM00363">
    <property type="entry name" value="S4"/>
    <property type="match status" value="1"/>
</dbReference>
<dbReference type="PROSITE" id="PS50889">
    <property type="entry name" value="S4"/>
    <property type="match status" value="1"/>
</dbReference>
<dbReference type="FunFam" id="3.30.70.1560:FF:000001">
    <property type="entry name" value="Pseudouridine synthase"/>
    <property type="match status" value="1"/>
</dbReference>
<dbReference type="InterPro" id="IPR018496">
    <property type="entry name" value="PsdUridine_synth_RsuA/RluB_CS"/>
</dbReference>
<dbReference type="Gene3D" id="3.30.70.580">
    <property type="entry name" value="Pseudouridine synthase I, catalytic domain, N-terminal subdomain"/>
    <property type="match status" value="1"/>
</dbReference>
<evidence type="ECO:0000256" key="6">
    <source>
        <dbReference type="SAM" id="Phobius"/>
    </source>
</evidence>